<dbReference type="EMBL" id="JAHFZB010000008">
    <property type="protein sequence ID" value="KAK6486571.1"/>
    <property type="molecule type" value="Genomic_DNA"/>
</dbReference>
<reference evidence="2 3" key="1">
    <citation type="submission" date="2021-05" db="EMBL/GenBank/DDBJ databases">
        <authorList>
            <person name="Zahm M."/>
            <person name="Klopp C."/>
            <person name="Cabau C."/>
            <person name="Kuhl H."/>
            <person name="Suciu R."/>
            <person name="Ciorpac M."/>
            <person name="Holostenco D."/>
            <person name="Gessner J."/>
            <person name="Wuertz S."/>
            <person name="Hohne C."/>
            <person name="Stock M."/>
            <person name="Gislard M."/>
            <person name="Lluch J."/>
            <person name="Milhes M."/>
            <person name="Lampietro C."/>
            <person name="Lopez Roques C."/>
            <person name="Donnadieu C."/>
            <person name="Du K."/>
            <person name="Schartl M."/>
            <person name="Guiguen Y."/>
        </authorList>
    </citation>
    <scope>NUCLEOTIDE SEQUENCE [LARGE SCALE GENOMIC DNA]</scope>
    <source>
        <strain evidence="2">Hh-F2</strain>
        <tissue evidence="2">Blood</tissue>
    </source>
</reference>
<comment type="caution">
    <text evidence="2">The sequence shown here is derived from an EMBL/GenBank/DDBJ whole genome shotgun (WGS) entry which is preliminary data.</text>
</comment>
<evidence type="ECO:0000313" key="3">
    <source>
        <dbReference type="Proteomes" id="UP001369086"/>
    </source>
</evidence>
<proteinExistence type="predicted"/>
<gene>
    <name evidence="2" type="ORF">HHUSO_G10173</name>
</gene>
<feature type="chain" id="PRO_5047403282" evidence="1">
    <location>
        <begin position="17"/>
        <end position="581"/>
    </location>
</feature>
<keyword evidence="3" id="KW-1185">Reference proteome</keyword>
<feature type="non-terminal residue" evidence="2">
    <location>
        <position position="581"/>
    </location>
</feature>
<keyword evidence="1" id="KW-0732">Signal</keyword>
<protein>
    <submittedName>
        <fullName evidence="2">Uncharacterized protein</fullName>
    </submittedName>
</protein>
<accession>A0ABR0ZPR1</accession>
<feature type="signal peptide" evidence="1">
    <location>
        <begin position="1"/>
        <end position="16"/>
    </location>
</feature>
<organism evidence="2 3">
    <name type="scientific">Huso huso</name>
    <name type="common">Beluga</name>
    <name type="synonym">Acipenser huso</name>
    <dbReference type="NCBI Taxonomy" id="61971"/>
    <lineage>
        <taxon>Eukaryota</taxon>
        <taxon>Metazoa</taxon>
        <taxon>Chordata</taxon>
        <taxon>Craniata</taxon>
        <taxon>Vertebrata</taxon>
        <taxon>Euteleostomi</taxon>
        <taxon>Actinopterygii</taxon>
        <taxon>Chondrostei</taxon>
        <taxon>Acipenseriformes</taxon>
        <taxon>Acipenseridae</taxon>
        <taxon>Huso</taxon>
    </lineage>
</organism>
<evidence type="ECO:0000313" key="2">
    <source>
        <dbReference type="EMBL" id="KAK6486571.1"/>
    </source>
</evidence>
<dbReference type="Proteomes" id="UP001369086">
    <property type="component" value="Unassembled WGS sequence"/>
</dbReference>
<sequence>MLPFFLLAWVLRLTQALASAHDRLQDEAAANSMSGTGNLDRGGNLSLPTDLAIPYAEDLFSKQDYFSPNGKGELSEIAGYSADQQRQSLDHVFSESDSTNDGLFDFSQHYRYDEDALEQPVSSNPDSDDFNSDLTKNSFPFAADDYPMASDSEGDVEHALFTDRSNDPDDFPEVFAYADLATSDKENVSNTATLDLNDSVNLAAEMGLGELGKAFDSSDHKSGTYSEFLGYDSAAFADLEKALILCILVCIPIIVRTKLLIASALNSPDLSGGPRVPSSIYDASIGPYGTFNRPITPPNPPPHSTGEPTTLVSATTCGVADMAIKLFGGRLTDLKVREGRITFTTSYNGCHVRRSMDRYFYNIYYQMAPGKLGQAVMSCRTGINVTVPPEASLPSVFCAKSGMIIKLPKGRLDAVKVIDGFGKAIPVGSIAKKCNYQLFQMKTGHIILIASFQSCQVAFVDGCFSLNIKFQHADRVMGEVSALCHAGGGPKPTSQPDTPTTRDVTSSILSTVIPVDVSATICNKDGMTVVLPNGPWWGIRVKDLSGKEITVTSDFAERCHYNLSLHLGKIIFTTTYTGCFV</sequence>
<name>A0ABR0ZPR1_HUSHU</name>
<evidence type="ECO:0000256" key="1">
    <source>
        <dbReference type="SAM" id="SignalP"/>
    </source>
</evidence>